<dbReference type="AlphaFoldDB" id="A0A9P6CL52"/>
<organism evidence="2 3">
    <name type="scientific">Collybia nuda</name>
    <dbReference type="NCBI Taxonomy" id="64659"/>
    <lineage>
        <taxon>Eukaryota</taxon>
        <taxon>Fungi</taxon>
        <taxon>Dikarya</taxon>
        <taxon>Basidiomycota</taxon>
        <taxon>Agaricomycotina</taxon>
        <taxon>Agaricomycetes</taxon>
        <taxon>Agaricomycetidae</taxon>
        <taxon>Agaricales</taxon>
        <taxon>Tricholomatineae</taxon>
        <taxon>Clitocybaceae</taxon>
        <taxon>Collybia</taxon>
    </lineage>
</organism>
<dbReference type="EMBL" id="MU150244">
    <property type="protein sequence ID" value="KAF9466000.1"/>
    <property type="molecule type" value="Genomic_DNA"/>
</dbReference>
<keyword evidence="1" id="KW-0175">Coiled coil</keyword>
<comment type="caution">
    <text evidence="2">The sequence shown here is derived from an EMBL/GenBank/DDBJ whole genome shotgun (WGS) entry which is preliminary data.</text>
</comment>
<sequence>MDQRKLQLHVEKSPIFPACLCMVISSTVHGHDIHEGNLYMASTDMKTSTLFLQRPSGKNPYLRYPRAQPNSNNPDMGAIRLEVYRGPKLKNFHKRNSYGDFKPDWKPSDILTFKFRHQQLEGENLTSDPAPVTKMKLGSQYRSANQGHSDSVIIKEESRDVPVRRLIPIPSFVRIARNRVPVPSQLKRKRREPSIISVSSDSGEEVEVPVAPRERSDNRRAVLKSVQATSSGSRERGTTARAKLQEAEELLAKEQKRNENLQLQMALCIGEKAKWKKKENEQLAAKIKAEKKLIEQQNVGRQD</sequence>
<accession>A0A9P6CL52</accession>
<keyword evidence="3" id="KW-1185">Reference proteome</keyword>
<dbReference type="Proteomes" id="UP000807353">
    <property type="component" value="Unassembled WGS sequence"/>
</dbReference>
<feature type="non-terminal residue" evidence="2">
    <location>
        <position position="303"/>
    </location>
</feature>
<evidence type="ECO:0000313" key="2">
    <source>
        <dbReference type="EMBL" id="KAF9466000.1"/>
    </source>
</evidence>
<protein>
    <submittedName>
        <fullName evidence="2">Uncharacterized protein</fullName>
    </submittedName>
</protein>
<evidence type="ECO:0000256" key="1">
    <source>
        <dbReference type="SAM" id="Coils"/>
    </source>
</evidence>
<feature type="coiled-coil region" evidence="1">
    <location>
        <begin position="237"/>
        <end position="297"/>
    </location>
</feature>
<evidence type="ECO:0000313" key="3">
    <source>
        <dbReference type="Proteomes" id="UP000807353"/>
    </source>
</evidence>
<reference evidence="2" key="1">
    <citation type="submission" date="2020-11" db="EMBL/GenBank/DDBJ databases">
        <authorList>
            <consortium name="DOE Joint Genome Institute"/>
            <person name="Ahrendt S."/>
            <person name="Riley R."/>
            <person name="Andreopoulos W."/>
            <person name="Labutti K."/>
            <person name="Pangilinan J."/>
            <person name="Ruiz-Duenas F.J."/>
            <person name="Barrasa J.M."/>
            <person name="Sanchez-Garcia M."/>
            <person name="Camarero S."/>
            <person name="Miyauchi S."/>
            <person name="Serrano A."/>
            <person name="Linde D."/>
            <person name="Babiker R."/>
            <person name="Drula E."/>
            <person name="Ayuso-Fernandez I."/>
            <person name="Pacheco R."/>
            <person name="Padilla G."/>
            <person name="Ferreira P."/>
            <person name="Barriuso J."/>
            <person name="Kellner H."/>
            <person name="Castanera R."/>
            <person name="Alfaro M."/>
            <person name="Ramirez L."/>
            <person name="Pisabarro A.G."/>
            <person name="Kuo A."/>
            <person name="Tritt A."/>
            <person name="Lipzen A."/>
            <person name="He G."/>
            <person name="Yan M."/>
            <person name="Ng V."/>
            <person name="Cullen D."/>
            <person name="Martin F."/>
            <person name="Rosso M.-N."/>
            <person name="Henrissat B."/>
            <person name="Hibbett D."/>
            <person name="Martinez A.T."/>
            <person name="Grigoriev I.V."/>
        </authorList>
    </citation>
    <scope>NUCLEOTIDE SEQUENCE</scope>
    <source>
        <strain evidence="2">CBS 247.69</strain>
    </source>
</reference>
<proteinExistence type="predicted"/>
<name>A0A9P6CL52_9AGAR</name>
<gene>
    <name evidence="2" type="ORF">BDZ94DRAFT_1252765</name>
</gene>